<evidence type="ECO:0000313" key="1">
    <source>
        <dbReference type="EMBL" id="DAD75448.1"/>
    </source>
</evidence>
<organism evidence="1">
    <name type="scientific">Siphoviridae sp. ctuvC1</name>
    <dbReference type="NCBI Taxonomy" id="2826507"/>
    <lineage>
        <taxon>Viruses</taxon>
        <taxon>Duplodnaviria</taxon>
        <taxon>Heunggongvirae</taxon>
        <taxon>Uroviricota</taxon>
        <taxon>Caudoviricetes</taxon>
    </lineage>
</organism>
<reference evidence="1" key="1">
    <citation type="journal article" date="2021" name="Proc. Natl. Acad. Sci. U.S.A.">
        <title>A Catalog of Tens of Thousands of Viruses from Human Metagenomes Reveals Hidden Associations with Chronic Diseases.</title>
        <authorList>
            <person name="Tisza M.J."/>
            <person name="Buck C.B."/>
        </authorList>
    </citation>
    <scope>NUCLEOTIDE SEQUENCE</scope>
    <source>
        <strain evidence="1">CtuvC1</strain>
    </source>
</reference>
<sequence>MNVYLKDSVFTTRIDTSENWAAANPVLYKGERGIDSTEGKEKVGDGVTAWNDLPWFGNGGYAHAAEVWEPVFSKTFDEDTTANQQWDLAKPCRKIRLRMAVVGSASNSAAGDTTVYLNSYTSKCFLPNAFRFETATTKGAFAVAEVDITEDMVRVQTNKSNIVSNFNSANLMAGGTIWAASGITFNIFKDAEGHGAIKALSFPTNGKTIGAGTQIEILGVAK</sequence>
<proteinExistence type="predicted"/>
<accession>A0A8S5LZY9</accession>
<dbReference type="EMBL" id="BK014784">
    <property type="protein sequence ID" value="DAD75448.1"/>
    <property type="molecule type" value="Genomic_DNA"/>
</dbReference>
<name>A0A8S5LZY9_9CAUD</name>
<dbReference type="SUPFAM" id="SSF69349">
    <property type="entry name" value="Phage fibre proteins"/>
    <property type="match status" value="1"/>
</dbReference>
<protein>
    <submittedName>
        <fullName evidence="1">Hyaluronidase</fullName>
    </submittedName>
</protein>